<evidence type="ECO:0000256" key="3">
    <source>
        <dbReference type="ARBA" id="ARBA00023274"/>
    </source>
</evidence>
<accession>A0AA51BKA1</accession>
<protein>
    <submittedName>
        <fullName evidence="4">50S ribosomal protein L18</fullName>
    </submittedName>
</protein>
<name>A0AA51BKA1_9BACT</name>
<sequence length="105" mass="12192">MLNKLNNKTVGKVVLSVFFSKKHMYAQCKKRSTHDTHTINFISTNSKRNSLIFKNTSVRNCFILGQEFGYSLFRKSIVSLVISKGKRYHGRLKAFIEGIRFFLKV</sequence>
<dbReference type="GO" id="GO:0006412">
    <property type="term" value="P:translation"/>
    <property type="evidence" value="ECO:0007669"/>
    <property type="project" value="InterPro"/>
</dbReference>
<reference evidence="4" key="1">
    <citation type="journal article" date="2021" name="Front. Microbiol.">
        <title>Genome Analysis of a Verrucomicrobial Endosymbiont With a Tiny Genome Discovered in an Antarctic Lake.</title>
        <authorList>
            <person name="Williams T.J."/>
            <person name="Allen M.A."/>
            <person name="Ivanova N."/>
            <person name="Huntemann M."/>
            <person name="Haque S."/>
            <person name="Hancock A.M."/>
            <person name="Brazendale S."/>
            <person name="Cavicchioli R."/>
        </authorList>
    </citation>
    <scope>NUCLEOTIDE SEQUENCE</scope>
    <source>
        <strain evidence="4">MAG_Ga0307966_1000010</strain>
    </source>
</reference>
<comment type="similarity">
    <text evidence="1">Belongs to the universal ribosomal protein uL18 family.</text>
</comment>
<dbReference type="InterPro" id="IPR005484">
    <property type="entry name" value="Ribosomal_uL18_bac/plant/anim"/>
</dbReference>
<evidence type="ECO:0000313" key="4">
    <source>
        <dbReference type="EMBL" id="WMI30454.1"/>
    </source>
</evidence>
<dbReference type="Gene3D" id="3.30.420.100">
    <property type="match status" value="1"/>
</dbReference>
<dbReference type="GO" id="GO:1990904">
    <property type="term" value="C:ribonucleoprotein complex"/>
    <property type="evidence" value="ECO:0007669"/>
    <property type="project" value="UniProtKB-KW"/>
</dbReference>
<proteinExistence type="inferred from homology"/>
<organism evidence="4">
    <name type="scientific">Candidatus Organicella extenuata</name>
    <dbReference type="NCBI Taxonomy" id="2841811"/>
    <lineage>
        <taxon>Bacteria</taxon>
        <taxon>Pseudomonadati</taxon>
        <taxon>Verrucomicrobiota</taxon>
        <taxon>Candidatus Organicella</taxon>
    </lineage>
</organism>
<gene>
    <name evidence="4" type="ORF">QTO32_00865</name>
</gene>
<dbReference type="GO" id="GO:0003735">
    <property type="term" value="F:structural constituent of ribosome"/>
    <property type="evidence" value="ECO:0007669"/>
    <property type="project" value="InterPro"/>
</dbReference>
<dbReference type="AlphaFoldDB" id="A0AA51BKA1"/>
<reference evidence="4" key="2">
    <citation type="submission" date="2023-06" db="EMBL/GenBank/DDBJ databases">
        <authorList>
            <person name="Williams T.J."/>
            <person name="Allen M.A."/>
            <person name="Ivanova N."/>
            <person name="Huntemann M."/>
            <person name="Haque S."/>
            <person name="Hancock A.M."/>
            <person name="Brazendale S."/>
            <person name="Cavicchioli R."/>
        </authorList>
    </citation>
    <scope>NUCLEOTIDE SEQUENCE</scope>
    <source>
        <strain evidence="4">MAG_Ga0307966_1000010</strain>
    </source>
</reference>
<dbReference type="EMBL" id="CP128385">
    <property type="protein sequence ID" value="WMI30454.1"/>
    <property type="molecule type" value="Genomic_DNA"/>
</dbReference>
<dbReference type="Proteomes" id="UP001238843">
    <property type="component" value="Chromosome"/>
</dbReference>
<keyword evidence="3" id="KW-0687">Ribonucleoprotein</keyword>
<dbReference type="GO" id="GO:0005840">
    <property type="term" value="C:ribosome"/>
    <property type="evidence" value="ECO:0007669"/>
    <property type="project" value="UniProtKB-KW"/>
</dbReference>
<dbReference type="Pfam" id="PF00861">
    <property type="entry name" value="Ribosomal_L18p"/>
    <property type="match status" value="1"/>
</dbReference>
<dbReference type="SUPFAM" id="SSF53137">
    <property type="entry name" value="Translational machinery components"/>
    <property type="match status" value="1"/>
</dbReference>
<evidence type="ECO:0000256" key="1">
    <source>
        <dbReference type="ARBA" id="ARBA00007116"/>
    </source>
</evidence>
<keyword evidence="2 4" id="KW-0689">Ribosomal protein</keyword>
<evidence type="ECO:0000256" key="2">
    <source>
        <dbReference type="ARBA" id="ARBA00022980"/>
    </source>
</evidence>